<comment type="caution">
    <text evidence="2">The sequence shown here is derived from an EMBL/GenBank/DDBJ whole genome shotgun (WGS) entry which is preliminary data.</text>
</comment>
<feature type="non-terminal residue" evidence="2">
    <location>
        <position position="1"/>
    </location>
</feature>
<evidence type="ECO:0000256" key="1">
    <source>
        <dbReference type="SAM" id="MobiDB-lite"/>
    </source>
</evidence>
<protein>
    <submittedName>
        <fullName evidence="2">General secretion pathway protein GspE</fullName>
    </submittedName>
</protein>
<dbReference type="AlphaFoldDB" id="A0A3A8QWA9"/>
<name>A0A3A8QWA9_9BACT</name>
<sequence>AAPAPAARAAPAPSANAGSSASDILDEILAGGTPTNEWTEEDLVRLQTVQQNQEKSSKILRALLELVFEKGTVQQRELAARMRV</sequence>
<evidence type="ECO:0000313" key="2">
    <source>
        <dbReference type="EMBL" id="RKH70715.1"/>
    </source>
</evidence>
<keyword evidence="3" id="KW-1185">Reference proteome</keyword>
<organism evidence="2 3">
    <name type="scientific">Corallococcus interemptor</name>
    <dbReference type="NCBI Taxonomy" id="2316720"/>
    <lineage>
        <taxon>Bacteria</taxon>
        <taxon>Pseudomonadati</taxon>
        <taxon>Myxococcota</taxon>
        <taxon>Myxococcia</taxon>
        <taxon>Myxococcales</taxon>
        <taxon>Cystobacterineae</taxon>
        <taxon>Myxococcaceae</taxon>
        <taxon>Corallococcus</taxon>
    </lineage>
</organism>
<accession>A0A3A8QWA9</accession>
<gene>
    <name evidence="2" type="ORF">D7X96_10970</name>
</gene>
<dbReference type="Proteomes" id="UP000282656">
    <property type="component" value="Unassembled WGS sequence"/>
</dbReference>
<evidence type="ECO:0000313" key="3">
    <source>
        <dbReference type="Proteomes" id="UP000282656"/>
    </source>
</evidence>
<feature type="region of interest" description="Disordered" evidence="1">
    <location>
        <begin position="1"/>
        <end position="22"/>
    </location>
</feature>
<proteinExistence type="predicted"/>
<reference evidence="3" key="1">
    <citation type="submission" date="2018-09" db="EMBL/GenBank/DDBJ databases">
        <authorList>
            <person name="Livingstone P.G."/>
            <person name="Whitworth D.E."/>
        </authorList>
    </citation>
    <scope>NUCLEOTIDE SEQUENCE [LARGE SCALE GENOMIC DNA]</scope>
    <source>
        <strain evidence="3">AB047A</strain>
    </source>
</reference>
<dbReference type="EMBL" id="RAWM01000021">
    <property type="protein sequence ID" value="RKH70715.1"/>
    <property type="molecule type" value="Genomic_DNA"/>
</dbReference>